<dbReference type="Pfam" id="PF00583">
    <property type="entry name" value="Acetyltransf_1"/>
    <property type="match status" value="1"/>
</dbReference>
<dbReference type="PROSITE" id="PS51819">
    <property type="entry name" value="VOC"/>
    <property type="match status" value="1"/>
</dbReference>
<dbReference type="EC" id="2.3.1.-" evidence="3"/>
<dbReference type="InterPro" id="IPR037523">
    <property type="entry name" value="VOC_core"/>
</dbReference>
<evidence type="ECO:0000313" key="4">
    <source>
        <dbReference type="Proteomes" id="UP001165378"/>
    </source>
</evidence>
<keyword evidence="3" id="KW-0808">Transferase</keyword>
<proteinExistence type="predicted"/>
<dbReference type="Gene3D" id="3.10.180.10">
    <property type="entry name" value="2,3-Dihydroxybiphenyl 1,2-Dioxygenase, domain 1"/>
    <property type="match status" value="1"/>
</dbReference>
<dbReference type="EMBL" id="JAKFHA010000038">
    <property type="protein sequence ID" value="MCF2532743.1"/>
    <property type="molecule type" value="Genomic_DNA"/>
</dbReference>
<dbReference type="Proteomes" id="UP001165378">
    <property type="component" value="Unassembled WGS sequence"/>
</dbReference>
<dbReference type="PROSITE" id="PS51186">
    <property type="entry name" value="GNAT"/>
    <property type="match status" value="1"/>
</dbReference>
<evidence type="ECO:0000313" key="3">
    <source>
        <dbReference type="EMBL" id="MCF2532743.1"/>
    </source>
</evidence>
<dbReference type="SUPFAM" id="SSF54593">
    <property type="entry name" value="Glyoxalase/Bleomycin resistance protein/Dihydroxybiphenyl dioxygenase"/>
    <property type="match status" value="1"/>
</dbReference>
<evidence type="ECO:0000259" key="1">
    <source>
        <dbReference type="PROSITE" id="PS51186"/>
    </source>
</evidence>
<gene>
    <name evidence="3" type="ORF">LZ495_36800</name>
</gene>
<dbReference type="Pfam" id="PF18029">
    <property type="entry name" value="Glyoxalase_6"/>
    <property type="match status" value="1"/>
</dbReference>
<dbReference type="InterPro" id="IPR041581">
    <property type="entry name" value="Glyoxalase_6"/>
</dbReference>
<dbReference type="CDD" id="cd04301">
    <property type="entry name" value="NAT_SF"/>
    <property type="match status" value="1"/>
</dbReference>
<feature type="domain" description="N-acetyltransferase" evidence="1">
    <location>
        <begin position="2"/>
        <end position="158"/>
    </location>
</feature>
<sequence length="276" mass="30250">MLSFRLGTDADLATVTAIETAPETARWLCETGRNWHVLAFVDPAQEHVLAVDPDGTVVGFGVLAGLHRDDKALEVRRIAIAEEHTGRGHGRALLRELVARAYTVHRARRVWLDVKPGNDRAHGLYISEGFADEHTETAPFTEADGTPTELVVMGHRPGLDRFAAALDEIVVNCAEPYPLAVFWSRVLGGEPVDRDPAWAYVDAPNRPRLAFQRVPEPKQPGRNRLHLDVLVTDIPAATEALELIGAAREGKIVRDALGAFQILLDPEGNEFCLVTG</sequence>
<dbReference type="PANTHER" id="PTHR35908">
    <property type="entry name" value="HYPOTHETICAL FUSION PROTEIN"/>
    <property type="match status" value="1"/>
</dbReference>
<dbReference type="PANTHER" id="PTHR35908:SF1">
    <property type="entry name" value="CONSERVED PROTEIN"/>
    <property type="match status" value="1"/>
</dbReference>
<dbReference type="SUPFAM" id="SSF55729">
    <property type="entry name" value="Acyl-CoA N-acyltransferases (Nat)"/>
    <property type="match status" value="1"/>
</dbReference>
<keyword evidence="3" id="KW-0012">Acyltransferase</keyword>
<evidence type="ECO:0000259" key="2">
    <source>
        <dbReference type="PROSITE" id="PS51819"/>
    </source>
</evidence>
<dbReference type="Gene3D" id="3.40.630.30">
    <property type="match status" value="1"/>
</dbReference>
<dbReference type="InterPro" id="IPR029068">
    <property type="entry name" value="Glyas_Bleomycin-R_OHBP_Dase"/>
</dbReference>
<dbReference type="CDD" id="cd06587">
    <property type="entry name" value="VOC"/>
    <property type="match status" value="1"/>
</dbReference>
<keyword evidence="4" id="KW-1185">Reference proteome</keyword>
<dbReference type="GO" id="GO:0016747">
    <property type="term" value="F:acyltransferase activity, transferring groups other than amino-acyl groups"/>
    <property type="evidence" value="ECO:0007669"/>
    <property type="project" value="InterPro"/>
</dbReference>
<reference evidence="3" key="1">
    <citation type="submission" date="2022-01" db="EMBL/GenBank/DDBJ databases">
        <title>Genome-Based Taxonomic Classification of the Phylum Actinobacteria.</title>
        <authorList>
            <person name="Gao Y."/>
        </authorList>
    </citation>
    <scope>NUCLEOTIDE SEQUENCE</scope>
    <source>
        <strain evidence="3">KLBMP 8922</strain>
    </source>
</reference>
<feature type="domain" description="VOC" evidence="2">
    <location>
        <begin position="165"/>
        <end position="276"/>
    </location>
</feature>
<comment type="caution">
    <text evidence="3">The sequence shown here is derived from an EMBL/GenBank/DDBJ whole genome shotgun (WGS) entry which is preliminary data.</text>
</comment>
<dbReference type="InterPro" id="IPR000182">
    <property type="entry name" value="GNAT_dom"/>
</dbReference>
<protein>
    <submittedName>
        <fullName evidence="3">GNAT family N-acetyltransferase</fullName>
        <ecNumber evidence="3">2.3.1.-</ecNumber>
    </submittedName>
</protein>
<accession>A0AA41Q714</accession>
<name>A0AA41Q714_9ACTN</name>
<dbReference type="RefSeq" id="WP_235057516.1">
    <property type="nucleotide sequence ID" value="NZ_JAKFHA010000038.1"/>
</dbReference>
<organism evidence="3 4">
    <name type="scientific">Yinghuangia soli</name>
    <dbReference type="NCBI Taxonomy" id="2908204"/>
    <lineage>
        <taxon>Bacteria</taxon>
        <taxon>Bacillati</taxon>
        <taxon>Actinomycetota</taxon>
        <taxon>Actinomycetes</taxon>
        <taxon>Kitasatosporales</taxon>
        <taxon>Streptomycetaceae</taxon>
        <taxon>Yinghuangia</taxon>
    </lineage>
</organism>
<dbReference type="InterPro" id="IPR016181">
    <property type="entry name" value="Acyl_CoA_acyltransferase"/>
</dbReference>
<dbReference type="AlphaFoldDB" id="A0AA41Q714"/>